<dbReference type="InterPro" id="IPR051981">
    <property type="entry name" value="Glycosyltransf_32"/>
</dbReference>
<reference evidence="1 2" key="1">
    <citation type="submission" date="2018-06" db="EMBL/GenBank/DDBJ databases">
        <title>Genomic Encyclopedia of Archaeal and Bacterial Type Strains, Phase II (KMG-II): from individual species to whole genera.</title>
        <authorList>
            <person name="Goeker M."/>
        </authorList>
    </citation>
    <scope>NUCLEOTIDE SEQUENCE [LARGE SCALE GENOMIC DNA]</scope>
    <source>
        <strain evidence="1 2">DSM 13087</strain>
    </source>
</reference>
<dbReference type="EMBL" id="QKZQ01000006">
    <property type="protein sequence ID" value="PZX45694.1"/>
    <property type="molecule type" value="Genomic_DNA"/>
</dbReference>
<dbReference type="RefSeq" id="WP_143079911.1">
    <property type="nucleotide sequence ID" value="NZ_MEHT01000018.1"/>
</dbReference>
<dbReference type="Proteomes" id="UP000249364">
    <property type="component" value="Unassembled WGS sequence"/>
</dbReference>
<dbReference type="GO" id="GO:0016758">
    <property type="term" value="F:hexosyltransferase activity"/>
    <property type="evidence" value="ECO:0007669"/>
    <property type="project" value="TreeGrafter"/>
</dbReference>
<dbReference type="PANTHER" id="PTHR12042:SF21">
    <property type="entry name" value="ALPHA1,4-GALACTOSYLTRANSFERASE 1-RELATED"/>
    <property type="match status" value="1"/>
</dbReference>
<dbReference type="SUPFAM" id="SSF53448">
    <property type="entry name" value="Nucleotide-diphospho-sugar transferases"/>
    <property type="match status" value="1"/>
</dbReference>
<dbReference type="InterPro" id="IPR029044">
    <property type="entry name" value="Nucleotide-diphossugar_trans"/>
</dbReference>
<proteinExistence type="predicted"/>
<keyword evidence="2" id="KW-1185">Reference proteome</keyword>
<dbReference type="GO" id="GO:0016020">
    <property type="term" value="C:membrane"/>
    <property type="evidence" value="ECO:0007669"/>
    <property type="project" value="GOC"/>
</dbReference>
<dbReference type="STRING" id="121821.GCA_001870675_01129"/>
<evidence type="ECO:0008006" key="3">
    <source>
        <dbReference type="Google" id="ProtNLM"/>
    </source>
</evidence>
<accession>A0A2W7QAL7</accession>
<dbReference type="GO" id="GO:0006688">
    <property type="term" value="P:glycosphingolipid biosynthetic process"/>
    <property type="evidence" value="ECO:0007669"/>
    <property type="project" value="TreeGrafter"/>
</dbReference>
<comment type="caution">
    <text evidence="1">The sequence shown here is derived from an EMBL/GenBank/DDBJ whole genome shotgun (WGS) entry which is preliminary data.</text>
</comment>
<dbReference type="AlphaFoldDB" id="A0A2W7QAL7"/>
<dbReference type="PANTHER" id="PTHR12042">
    <property type="entry name" value="LACTOSYLCERAMIDE 4-ALPHA-GALACTOSYLTRANSFERASE ALPHA- 1,4-GALACTOSYLTRANSFERASE"/>
    <property type="match status" value="1"/>
</dbReference>
<organism evidence="1 2">
    <name type="scientific">Roseinatronobacter thiooxidans</name>
    <dbReference type="NCBI Taxonomy" id="121821"/>
    <lineage>
        <taxon>Bacteria</taxon>
        <taxon>Pseudomonadati</taxon>
        <taxon>Pseudomonadota</taxon>
        <taxon>Alphaproteobacteria</taxon>
        <taxon>Rhodobacterales</taxon>
        <taxon>Paracoccaceae</taxon>
        <taxon>Roseinatronobacter</taxon>
    </lineage>
</organism>
<protein>
    <recommendedName>
        <fullName evidence="3">Glycosyl transferase-like sugar-binding protein</fullName>
    </recommendedName>
</protein>
<evidence type="ECO:0000313" key="1">
    <source>
        <dbReference type="EMBL" id="PZX45694.1"/>
    </source>
</evidence>
<evidence type="ECO:0000313" key="2">
    <source>
        <dbReference type="Proteomes" id="UP000249364"/>
    </source>
</evidence>
<name>A0A2W7QAL7_9RHOB</name>
<dbReference type="OrthoDB" id="5354021at2"/>
<sequence length="261" mass="29425">MLKKVASLWIGSRLGPIELAAIRSFVRLGHEFTLFAYEEIENRPPDVIFRDAREILDTGRIIRHQKTGSPALHSDIFRYTLICKTEFIWVDLDIIALRPFDFPSDHIFGYEAEYWLNGAVLRLPSDSFALRSLATVTVNTKGLPPHLTGLRKLKYQLRNILSGGLPIDRWPWGAIGPKLLTLELRKSGEISHALPVSAFYSIPLAEARRFADPGAYTAKDAPADAYAVHLWASHLTRYVAENYGGTFPSGSFVNRVCNDEW</sequence>
<gene>
    <name evidence="1" type="ORF">LY56_01719</name>
</gene>